<dbReference type="PROSITE" id="PS51186">
    <property type="entry name" value="GNAT"/>
    <property type="match status" value="1"/>
</dbReference>
<dbReference type="SUPFAM" id="SSF55729">
    <property type="entry name" value="Acyl-CoA N-acyltransferases (Nat)"/>
    <property type="match status" value="1"/>
</dbReference>
<dbReference type="Gene3D" id="3.40.630.30">
    <property type="match status" value="1"/>
</dbReference>
<comment type="caution">
    <text evidence="1">The sequence shown here is derived from an EMBL/GenBank/DDBJ whole genome shotgun (WGS) entry which is preliminary data.</text>
</comment>
<keyword evidence="2" id="KW-1185">Reference proteome</keyword>
<dbReference type="KEGG" id="aaf:AURANDRAFT_34348"/>
<proteinExistence type="predicted"/>
<evidence type="ECO:0000313" key="2">
    <source>
        <dbReference type="Proteomes" id="UP001363151"/>
    </source>
</evidence>
<dbReference type="CDD" id="cd04301">
    <property type="entry name" value="NAT_SF"/>
    <property type="match status" value="1"/>
</dbReference>
<dbReference type="GO" id="GO:0007064">
    <property type="term" value="P:mitotic sister chromatid cohesion"/>
    <property type="evidence" value="ECO:0007669"/>
    <property type="project" value="TreeGrafter"/>
</dbReference>
<dbReference type="InterPro" id="IPR016181">
    <property type="entry name" value="Acyl_CoA_acyltransferase"/>
</dbReference>
<name>A0ABR1FRR9_AURAN</name>
<dbReference type="GO" id="GO:0016747">
    <property type="term" value="F:acyltransferase activity, transferring groups other than amino-acyl groups"/>
    <property type="evidence" value="ECO:0007669"/>
    <property type="project" value="InterPro"/>
</dbReference>
<dbReference type="PANTHER" id="PTHR42919">
    <property type="entry name" value="N-ALPHA-ACETYLTRANSFERASE"/>
    <property type="match status" value="1"/>
</dbReference>
<protein>
    <submittedName>
        <fullName evidence="1">Peptide alpha-N-acetyltransferase</fullName>
    </submittedName>
</protein>
<dbReference type="EMBL" id="JBBJCI010000272">
    <property type="protein sequence ID" value="KAK7236537.1"/>
    <property type="molecule type" value="Genomic_DNA"/>
</dbReference>
<dbReference type="PANTHER" id="PTHR42919:SF8">
    <property type="entry name" value="N-ALPHA-ACETYLTRANSFERASE 50"/>
    <property type="match status" value="1"/>
</dbReference>
<dbReference type="InterPro" id="IPR000182">
    <property type="entry name" value="GNAT_dom"/>
</dbReference>
<dbReference type="GO" id="GO:0031415">
    <property type="term" value="C:NatA complex"/>
    <property type="evidence" value="ECO:0007669"/>
    <property type="project" value="TreeGrafter"/>
</dbReference>
<sequence>MASPELAPLAVEFGDIHAQNIGLLRKLNESTFPVRYADKFYGEIPTLQTDFAQFAYFGGFAIGAICGRLEPADGDASGKRLYIMTIGVLHAYRRRGVGRKLLDYLMDNAAKRDDVRVVYLHVQTNNDAALDFYARHGFEKVGKIEGYYKRIEPPDCYLLGKVVNAPAGATVGGLLEGALDIANKRP</sequence>
<accession>A0ABR1FRR9</accession>
<reference evidence="1 2" key="1">
    <citation type="submission" date="2024-03" db="EMBL/GenBank/DDBJ databases">
        <title>Aureococcus anophagefferens CCMP1851 and Kratosvirus quantuckense: Draft genome of a second virus-susceptible host strain in the model system.</title>
        <authorList>
            <person name="Chase E."/>
            <person name="Truchon A.R."/>
            <person name="Schepens W."/>
            <person name="Wilhelm S.W."/>
        </authorList>
    </citation>
    <scope>NUCLEOTIDE SEQUENCE [LARGE SCALE GENOMIC DNA]</scope>
    <source>
        <strain evidence="1 2">CCMP1851</strain>
    </source>
</reference>
<dbReference type="Proteomes" id="UP001363151">
    <property type="component" value="Unassembled WGS sequence"/>
</dbReference>
<dbReference type="InterPro" id="IPR051556">
    <property type="entry name" value="N-term/lysine_N-AcTrnsfr"/>
</dbReference>
<dbReference type="Pfam" id="PF00583">
    <property type="entry name" value="Acetyltransf_1"/>
    <property type="match status" value="1"/>
</dbReference>
<evidence type="ECO:0000313" key="1">
    <source>
        <dbReference type="EMBL" id="KAK7236537.1"/>
    </source>
</evidence>
<organism evidence="1 2">
    <name type="scientific">Aureococcus anophagefferens</name>
    <name type="common">Harmful bloom alga</name>
    <dbReference type="NCBI Taxonomy" id="44056"/>
    <lineage>
        <taxon>Eukaryota</taxon>
        <taxon>Sar</taxon>
        <taxon>Stramenopiles</taxon>
        <taxon>Ochrophyta</taxon>
        <taxon>Pelagophyceae</taxon>
        <taxon>Pelagomonadales</taxon>
        <taxon>Pelagomonadaceae</taxon>
        <taxon>Aureococcus</taxon>
    </lineage>
</organism>
<gene>
    <name evidence="1" type="ORF">SO694_0024306</name>
</gene>